<dbReference type="Proteomes" id="UP000318571">
    <property type="component" value="Chromosome 6"/>
</dbReference>
<comment type="caution">
    <text evidence="2">The sequence shown here is derived from an EMBL/GenBank/DDBJ whole genome shotgun (WGS) entry which is preliminary data.</text>
</comment>
<proteinExistence type="predicted"/>
<name>A0A553PN70_TIGCA</name>
<evidence type="ECO:0000313" key="2">
    <source>
        <dbReference type="EMBL" id="TRY79129.1"/>
    </source>
</evidence>
<feature type="compositionally biased region" description="Polar residues" evidence="1">
    <location>
        <begin position="58"/>
        <end position="69"/>
    </location>
</feature>
<organism evidence="2 3">
    <name type="scientific">Tigriopus californicus</name>
    <name type="common">Marine copepod</name>
    <dbReference type="NCBI Taxonomy" id="6832"/>
    <lineage>
        <taxon>Eukaryota</taxon>
        <taxon>Metazoa</taxon>
        <taxon>Ecdysozoa</taxon>
        <taxon>Arthropoda</taxon>
        <taxon>Crustacea</taxon>
        <taxon>Multicrustacea</taxon>
        <taxon>Hexanauplia</taxon>
        <taxon>Copepoda</taxon>
        <taxon>Harpacticoida</taxon>
        <taxon>Harpacticidae</taxon>
        <taxon>Tigriopus</taxon>
    </lineage>
</organism>
<dbReference type="AlphaFoldDB" id="A0A553PN70"/>
<keyword evidence="3" id="KW-1185">Reference proteome</keyword>
<feature type="region of interest" description="Disordered" evidence="1">
    <location>
        <begin position="58"/>
        <end position="78"/>
    </location>
</feature>
<gene>
    <name evidence="2" type="ORF">TCAL_14800</name>
</gene>
<protein>
    <submittedName>
        <fullName evidence="2">Uncharacterized protein</fullName>
    </submittedName>
</protein>
<feature type="region of interest" description="Disordered" evidence="1">
    <location>
        <begin position="1"/>
        <end position="23"/>
    </location>
</feature>
<evidence type="ECO:0000256" key="1">
    <source>
        <dbReference type="SAM" id="MobiDB-lite"/>
    </source>
</evidence>
<evidence type="ECO:0000313" key="3">
    <source>
        <dbReference type="Proteomes" id="UP000318571"/>
    </source>
</evidence>
<feature type="compositionally biased region" description="Basic and acidic residues" evidence="1">
    <location>
        <begin position="1"/>
        <end position="20"/>
    </location>
</feature>
<sequence>MQELSQDKSWKLGSKPRPEPSKWITKVRPKTKSISFLVTIMKPKTLIVTNSVGEITTELQSSHSDQSNVVPIPMPGEE</sequence>
<dbReference type="EMBL" id="VCGU01000002">
    <property type="protein sequence ID" value="TRY79129.1"/>
    <property type="molecule type" value="Genomic_DNA"/>
</dbReference>
<reference evidence="2 3" key="1">
    <citation type="journal article" date="2018" name="Nat. Ecol. Evol.">
        <title>Genomic signatures of mitonuclear coevolution across populations of Tigriopus californicus.</title>
        <authorList>
            <person name="Barreto F.S."/>
            <person name="Watson E.T."/>
            <person name="Lima T.G."/>
            <person name="Willett C.S."/>
            <person name="Edmands S."/>
            <person name="Li W."/>
            <person name="Burton R.S."/>
        </authorList>
    </citation>
    <scope>NUCLEOTIDE SEQUENCE [LARGE SCALE GENOMIC DNA]</scope>
    <source>
        <strain evidence="2 3">San Diego</strain>
    </source>
</reference>
<accession>A0A553PN70</accession>